<keyword evidence="3" id="KW-1003">Cell membrane</keyword>
<dbReference type="GO" id="GO:0005886">
    <property type="term" value="C:plasma membrane"/>
    <property type="evidence" value="ECO:0007669"/>
    <property type="project" value="UniProtKB-SubCell"/>
</dbReference>
<dbReference type="CDD" id="cd16015">
    <property type="entry name" value="LTA_synthase"/>
    <property type="match status" value="1"/>
</dbReference>
<evidence type="ECO:0000313" key="9">
    <source>
        <dbReference type="EMBL" id="MBD2845082.1"/>
    </source>
</evidence>
<keyword evidence="5 7" id="KW-1133">Transmembrane helix</keyword>
<feature type="transmembrane region" description="Helical" evidence="7">
    <location>
        <begin position="76"/>
        <end position="94"/>
    </location>
</feature>
<dbReference type="Gene3D" id="3.40.720.10">
    <property type="entry name" value="Alkaline Phosphatase, subunit A"/>
    <property type="match status" value="1"/>
</dbReference>
<keyword evidence="9" id="KW-0378">Hydrolase</keyword>
<evidence type="ECO:0000313" key="10">
    <source>
        <dbReference type="Proteomes" id="UP000621560"/>
    </source>
</evidence>
<evidence type="ECO:0000256" key="1">
    <source>
        <dbReference type="ARBA" id="ARBA00004651"/>
    </source>
</evidence>
<comment type="pathway">
    <text evidence="2">Cell wall biogenesis; lipoteichoic acid biosynthesis.</text>
</comment>
<accession>A0A927BQV6</accession>
<dbReference type="AlphaFoldDB" id="A0A927BQV6"/>
<dbReference type="SUPFAM" id="SSF53649">
    <property type="entry name" value="Alkaline phosphatase-like"/>
    <property type="match status" value="1"/>
</dbReference>
<evidence type="ECO:0000256" key="6">
    <source>
        <dbReference type="ARBA" id="ARBA00023136"/>
    </source>
</evidence>
<feature type="transmembrane region" description="Helical" evidence="7">
    <location>
        <begin position="51"/>
        <end position="69"/>
    </location>
</feature>
<dbReference type="GO" id="GO:0016787">
    <property type="term" value="F:hydrolase activity"/>
    <property type="evidence" value="ECO:0007669"/>
    <property type="project" value="UniProtKB-KW"/>
</dbReference>
<comment type="subcellular location">
    <subcellularLocation>
        <location evidence="1">Cell membrane</location>
        <topology evidence="1">Multi-pass membrane protein</topology>
    </subcellularLocation>
</comment>
<gene>
    <name evidence="9" type="ORF">IDH44_07755</name>
</gene>
<evidence type="ECO:0000256" key="4">
    <source>
        <dbReference type="ARBA" id="ARBA00022692"/>
    </source>
</evidence>
<reference evidence="9" key="1">
    <citation type="submission" date="2020-09" db="EMBL/GenBank/DDBJ databases">
        <title>A novel bacterium of genus Paenibacillus, isolated from South China Sea.</title>
        <authorList>
            <person name="Huang H."/>
            <person name="Mo K."/>
            <person name="Hu Y."/>
        </authorList>
    </citation>
    <scope>NUCLEOTIDE SEQUENCE</scope>
    <source>
        <strain evidence="9">IB182496</strain>
    </source>
</reference>
<feature type="transmembrane region" description="Helical" evidence="7">
    <location>
        <begin position="118"/>
        <end position="141"/>
    </location>
</feature>
<dbReference type="PANTHER" id="PTHR47371">
    <property type="entry name" value="LIPOTEICHOIC ACID SYNTHASE"/>
    <property type="match status" value="1"/>
</dbReference>
<dbReference type="InterPro" id="IPR000917">
    <property type="entry name" value="Sulfatase_N"/>
</dbReference>
<evidence type="ECO:0000256" key="5">
    <source>
        <dbReference type="ARBA" id="ARBA00022989"/>
    </source>
</evidence>
<feature type="domain" description="Sulfatase N-terminal" evidence="8">
    <location>
        <begin position="258"/>
        <end position="530"/>
    </location>
</feature>
<feature type="transmembrane region" description="Helical" evidence="7">
    <location>
        <begin position="153"/>
        <end position="174"/>
    </location>
</feature>
<dbReference type="Proteomes" id="UP000621560">
    <property type="component" value="Unassembled WGS sequence"/>
</dbReference>
<name>A0A927BQV6_9BACL</name>
<evidence type="ECO:0000256" key="7">
    <source>
        <dbReference type="SAM" id="Phobius"/>
    </source>
</evidence>
<evidence type="ECO:0000259" key="8">
    <source>
        <dbReference type="Pfam" id="PF00884"/>
    </source>
</evidence>
<evidence type="ECO:0000256" key="3">
    <source>
        <dbReference type="ARBA" id="ARBA00022475"/>
    </source>
</evidence>
<dbReference type="EMBL" id="JACXIZ010000013">
    <property type="protein sequence ID" value="MBD2845082.1"/>
    <property type="molecule type" value="Genomic_DNA"/>
</dbReference>
<dbReference type="RefSeq" id="WP_190916319.1">
    <property type="nucleotide sequence ID" value="NZ_JACXIZ010000013.1"/>
</dbReference>
<dbReference type="PANTHER" id="PTHR47371:SF3">
    <property type="entry name" value="PHOSPHOGLYCEROL TRANSFERASE I"/>
    <property type="match status" value="1"/>
</dbReference>
<keyword evidence="10" id="KW-1185">Reference proteome</keyword>
<evidence type="ECO:0000256" key="2">
    <source>
        <dbReference type="ARBA" id="ARBA00004936"/>
    </source>
</evidence>
<dbReference type="Pfam" id="PF00884">
    <property type="entry name" value="Sulfatase"/>
    <property type="match status" value="1"/>
</dbReference>
<keyword evidence="6 7" id="KW-0472">Membrane</keyword>
<dbReference type="InterPro" id="IPR050448">
    <property type="entry name" value="OpgB/LTA_synthase_biosynth"/>
</dbReference>
<sequence>MTRRFPRLAVLLGTVLPLLVLPLVTLGMTEVVHRASFSGFFIWLYQHPGEWLAGYLLLLGLLLALTLLLRRVYWAFAVLNLLAVTVASISRIKLKYRGEPLLPWDLKLGGEAADVASFFSWQGLLLTLLPVAIAAALGYVLARRMPALTLDRWTRLALSAAGVVLLMTLFGGSMKAKAVFDLEMITWDQGMNYNQNGMMIGLLLNAQRMEVVEPDGYDEQAVAAVTDLLTGALAPVKAGAGSPVGGGEPGEGASGDKPNLIMIMSEAFWDPTRMDAVSFSRDPLPHFRELAAQGISGTMLAPVYGGGTVNTEFEVLTGYSTQFLPSGSIAYANYVRTPQQSLASALRVQGYEATAVHSYHNWFYRRNEVYKLLGFDRFVSGEFFNEPVKRSGYISDDELTARIIREVRRSEGPDFVYAVSMQNHGPYYPGKNEEDTIRVQGLGESSTGILETYAQSLSEADAALGRLVRHFEESGEPTVIVFFGDHLPMLGADYQVYREAGYYQDGTSADAYMRMYGVPFLIWDNMDSAEAAEARDDGQIVGAPQLGQLALRQAGRQGGTMQELLDAMYADGQTYVPRADLREALGIDESWMERYRLLQYDRLFGSGYSYGGVAPTANADYQMGAGPIRITRVEVGAAAAMQSDESEDAAANEAGEALRIIGTNLPASGRVYVDGEPVRSAFVSEHELQIAWPRAEGEGAKIQVRLLDSLDRVVAESNVGQLP</sequence>
<proteinExistence type="predicted"/>
<organism evidence="9 10">
    <name type="scientific">Paenibacillus sabuli</name>
    <dbReference type="NCBI Taxonomy" id="2772509"/>
    <lineage>
        <taxon>Bacteria</taxon>
        <taxon>Bacillati</taxon>
        <taxon>Bacillota</taxon>
        <taxon>Bacilli</taxon>
        <taxon>Bacillales</taxon>
        <taxon>Paenibacillaceae</taxon>
        <taxon>Paenibacillus</taxon>
    </lineage>
</organism>
<dbReference type="InterPro" id="IPR017850">
    <property type="entry name" value="Alkaline_phosphatase_core_sf"/>
</dbReference>
<protein>
    <submittedName>
        <fullName evidence="9">Sulfatase-like hydrolase/transferase</fullName>
    </submittedName>
</protein>
<comment type="caution">
    <text evidence="9">The sequence shown here is derived from an EMBL/GenBank/DDBJ whole genome shotgun (WGS) entry which is preliminary data.</text>
</comment>
<keyword evidence="4 7" id="KW-0812">Transmembrane</keyword>